<comment type="caution">
    <text evidence="1">The sequence shown here is derived from an EMBL/GenBank/DDBJ whole genome shotgun (WGS) entry which is preliminary data.</text>
</comment>
<sequence length="180" mass="20311">MDLLEDEKESPTMEELGERIYTAHNIFPITTYSPFADTMVQLRASMDRWSRTLRYTVELRPCKRSSRLSRRRCILGLTGSLVTDSIMTTWLNEFDFQKANKAVINTYAKASAKVLTFRDRRGTKGKGQQGRRCGQRQLGAQKRYKAAEGHGLGVAPKPKPNFPIWKALGALCSAGCPTHE</sequence>
<evidence type="ECO:0000313" key="2">
    <source>
        <dbReference type="Proteomes" id="UP001190700"/>
    </source>
</evidence>
<keyword evidence="2" id="KW-1185">Reference proteome</keyword>
<organism evidence="1 2">
    <name type="scientific">Cymbomonas tetramitiformis</name>
    <dbReference type="NCBI Taxonomy" id="36881"/>
    <lineage>
        <taxon>Eukaryota</taxon>
        <taxon>Viridiplantae</taxon>
        <taxon>Chlorophyta</taxon>
        <taxon>Pyramimonadophyceae</taxon>
        <taxon>Pyramimonadales</taxon>
        <taxon>Pyramimonadaceae</taxon>
        <taxon>Cymbomonas</taxon>
    </lineage>
</organism>
<proteinExistence type="predicted"/>
<dbReference type="Proteomes" id="UP001190700">
    <property type="component" value="Unassembled WGS sequence"/>
</dbReference>
<protein>
    <submittedName>
        <fullName evidence="1">Uncharacterized protein</fullName>
    </submittedName>
</protein>
<dbReference type="EMBL" id="LGRX02000468">
    <property type="protein sequence ID" value="KAK3288465.1"/>
    <property type="molecule type" value="Genomic_DNA"/>
</dbReference>
<reference evidence="1 2" key="1">
    <citation type="journal article" date="2015" name="Genome Biol. Evol.">
        <title>Comparative Genomics of a Bacterivorous Green Alga Reveals Evolutionary Causalities and Consequences of Phago-Mixotrophic Mode of Nutrition.</title>
        <authorList>
            <person name="Burns J.A."/>
            <person name="Paasch A."/>
            <person name="Narechania A."/>
            <person name="Kim E."/>
        </authorList>
    </citation>
    <scope>NUCLEOTIDE SEQUENCE [LARGE SCALE GENOMIC DNA]</scope>
    <source>
        <strain evidence="1 2">PLY_AMNH</strain>
    </source>
</reference>
<evidence type="ECO:0000313" key="1">
    <source>
        <dbReference type="EMBL" id="KAK3288465.1"/>
    </source>
</evidence>
<accession>A0AAE0H2D2</accession>
<gene>
    <name evidence="1" type="ORF">CYMTET_4064</name>
</gene>
<name>A0AAE0H2D2_9CHLO</name>
<dbReference type="AlphaFoldDB" id="A0AAE0H2D2"/>